<dbReference type="EMBL" id="WUMU01000021">
    <property type="protein sequence ID" value="MXN19785.1"/>
    <property type="molecule type" value="Genomic_DNA"/>
</dbReference>
<dbReference type="Proteomes" id="UP000477911">
    <property type="component" value="Unassembled WGS sequence"/>
</dbReference>
<evidence type="ECO:0000313" key="2">
    <source>
        <dbReference type="EMBL" id="MXN19785.1"/>
    </source>
</evidence>
<feature type="domain" description="N-acetyltransferase" evidence="1">
    <location>
        <begin position="119"/>
        <end position="251"/>
    </location>
</feature>
<protein>
    <submittedName>
        <fullName evidence="2">GNAT family N-acetyltransferase</fullName>
    </submittedName>
</protein>
<comment type="caution">
    <text evidence="2">The sequence shown here is derived from an EMBL/GenBank/DDBJ whole genome shotgun (WGS) entry which is preliminary data.</text>
</comment>
<dbReference type="PROSITE" id="PS51186">
    <property type="entry name" value="GNAT"/>
    <property type="match status" value="1"/>
</dbReference>
<dbReference type="InterPro" id="IPR016181">
    <property type="entry name" value="Acyl_CoA_acyltransferase"/>
</dbReference>
<sequence length="251" mass="26355">MSPDTDTLPPEALAAQTARYMAVVDATWPAARFDSCGPFLLRAGRGGGKRVSSASAEGPWTVSDLDAAEAGLLAMGQQKLFNIRPGDEALDGALAARGYEIIDPVNIWSCPISVLTAPPRHPEVFGLPAWPVLEIQREIWAEGGIGAARIEVMERAAGPATTLIGRVGDAPAASAFVALSDGVAMLHALEVRKAFRGKGLGRQMMLAAGHWAAAAGAQELAVICTTGNAPANGLYRGLGMLWQGRYHYRIA</sequence>
<dbReference type="Pfam" id="PF00583">
    <property type="entry name" value="Acetyltransf_1"/>
    <property type="match status" value="1"/>
</dbReference>
<evidence type="ECO:0000259" key="1">
    <source>
        <dbReference type="PROSITE" id="PS51186"/>
    </source>
</evidence>
<proteinExistence type="predicted"/>
<dbReference type="SUPFAM" id="SSF55729">
    <property type="entry name" value="Acyl-CoA N-acyltransferases (Nat)"/>
    <property type="match status" value="1"/>
</dbReference>
<dbReference type="RefSeq" id="WP_375372133.1">
    <property type="nucleotide sequence ID" value="NZ_WUMU01000021.1"/>
</dbReference>
<dbReference type="GO" id="GO:0016747">
    <property type="term" value="F:acyltransferase activity, transferring groups other than amino-acyl groups"/>
    <property type="evidence" value="ECO:0007669"/>
    <property type="project" value="InterPro"/>
</dbReference>
<dbReference type="AlphaFoldDB" id="A0A6L7G6S8"/>
<dbReference type="InterPro" id="IPR000182">
    <property type="entry name" value="GNAT_dom"/>
</dbReference>
<evidence type="ECO:0000313" key="3">
    <source>
        <dbReference type="Proteomes" id="UP000477911"/>
    </source>
</evidence>
<keyword evidence="3" id="KW-1185">Reference proteome</keyword>
<gene>
    <name evidence="2" type="ORF">GR170_18285</name>
</gene>
<dbReference type="Gene3D" id="3.40.630.30">
    <property type="match status" value="1"/>
</dbReference>
<organism evidence="2 3">
    <name type="scientific">Pseudooceanicola albus</name>
    <dbReference type="NCBI Taxonomy" id="2692189"/>
    <lineage>
        <taxon>Bacteria</taxon>
        <taxon>Pseudomonadati</taxon>
        <taxon>Pseudomonadota</taxon>
        <taxon>Alphaproteobacteria</taxon>
        <taxon>Rhodobacterales</taxon>
        <taxon>Paracoccaceae</taxon>
        <taxon>Pseudooceanicola</taxon>
    </lineage>
</organism>
<name>A0A6L7G6S8_9RHOB</name>
<accession>A0A6L7G6S8</accession>
<keyword evidence="2" id="KW-0808">Transferase</keyword>
<reference evidence="2 3" key="1">
    <citation type="submission" date="2019-12" db="EMBL/GenBank/DDBJ databases">
        <authorList>
            <person name="Li M."/>
        </authorList>
    </citation>
    <scope>NUCLEOTIDE SEQUENCE [LARGE SCALE GENOMIC DNA]</scope>
    <source>
        <strain evidence="2 3">GBMRC 2024</strain>
    </source>
</reference>